<evidence type="ECO:0000256" key="5">
    <source>
        <dbReference type="ARBA" id="ARBA00022538"/>
    </source>
</evidence>
<evidence type="ECO:0000259" key="13">
    <source>
        <dbReference type="PROSITE" id="PS51202"/>
    </source>
</evidence>
<proteinExistence type="inferred from homology"/>
<feature type="transmembrane region" description="Helical" evidence="11">
    <location>
        <begin position="269"/>
        <end position="288"/>
    </location>
</feature>
<sequence length="651" mass="71753">MLLEFLLLLFLAVLNVAIFRRLYLPAILAYLFTGVIIGPVWLDLFADFHGIELLAELGIVFLMFSLGLEFSLPKLLKMRHWVFGLGGAQVFICSVAGFYVAMLAGLTWQQSLIVAGALSMSSTAIIIKQLTELRKLHTRRGKLAISVLLFQDLSVVPLLIVVPIIGQPEFVNAELGGQLMFAFGKGLAAVCIILAVGKWVLPKVFHEVASARSDELFVMSTLLVALLASGLTLMLGLSMALGAFLAGMMLGESHYKHQLESDIRPFRDVLMGLFFVTIGMLFDLNVILQYWWQLLLLIVAVMLFKIVLLTGLAKLMRVENSDALATGIMLCQVGEFGFVLVSLAGKYQILSAQIISIVLAVGVCSMAMTPWLVRHCRRVSLQLLQHDKLLLQRQKPLPGEFNEHVIICGYGRVGQTIARFLSDDNIAYVAIDRDPIRLKESVKGGDSVAFGDACRRDILLMLGVDKAKLVIITFDHKAKALAMLSCIQDINPDAKVLIRTKNDSAIAELKAGGATEVVPEVLEGSLMLVSHVLLMSGIPISRIIKKMQRERKNQYQHLHGFFHGETSENNLEHRSRRLHAVELTEEADAIGKVVADLQLAHLTIQEVRRGKQDLLAQFAPSEVILQKGDIVLLCGESEAVDIAEAKLLHGL</sequence>
<keyword evidence="5" id="KW-0633">Potassium transport</keyword>
<name>A0A418YER9_9GAMM</name>
<feature type="transmembrane region" description="Helical" evidence="11">
    <location>
        <begin position="27"/>
        <end position="46"/>
    </location>
</feature>
<evidence type="ECO:0000256" key="8">
    <source>
        <dbReference type="ARBA" id="ARBA00022989"/>
    </source>
</evidence>
<dbReference type="OrthoDB" id="9781411at2"/>
<dbReference type="NCBIfam" id="TIGR00932">
    <property type="entry name" value="2a37"/>
    <property type="match status" value="1"/>
</dbReference>
<feature type="transmembrane region" description="Helical" evidence="11">
    <location>
        <begin position="178"/>
        <end position="201"/>
    </location>
</feature>
<keyword evidence="10 11" id="KW-0472">Membrane</keyword>
<feature type="domain" description="RCK N-terminal" evidence="12">
    <location>
        <begin position="402"/>
        <end position="519"/>
    </location>
</feature>
<dbReference type="SUPFAM" id="SSF51735">
    <property type="entry name" value="NAD(P)-binding Rossmann-fold domains"/>
    <property type="match status" value="1"/>
</dbReference>
<keyword evidence="15" id="KW-1185">Reference proteome</keyword>
<dbReference type="InterPro" id="IPR006037">
    <property type="entry name" value="RCK_C"/>
</dbReference>
<dbReference type="PANTHER" id="PTHR46157:SF4">
    <property type="entry name" value="K(+) EFFLUX ANTIPORTER 3, CHLOROPLASTIC"/>
    <property type="match status" value="1"/>
</dbReference>
<accession>A0A418YER9</accession>
<protein>
    <submittedName>
        <fullName evidence="14">Potassium transporter</fullName>
    </submittedName>
</protein>
<reference evidence="14 15" key="2">
    <citation type="submission" date="2019-01" db="EMBL/GenBank/DDBJ databases">
        <title>Motilimonas pumilus sp. nov., isolated from the gut of sea cucumber (Apostichopus japonicus).</title>
        <authorList>
            <person name="Wang F.-Q."/>
            <person name="Ren L.-H."/>
            <person name="Lin Y.-W."/>
            <person name="Sun G.-H."/>
            <person name="Du Z.-J."/>
            <person name="Zhao J.-X."/>
            <person name="Liu X.-J."/>
            <person name="Liu L.-J."/>
        </authorList>
    </citation>
    <scope>NUCLEOTIDE SEQUENCE [LARGE SCALE GENOMIC DNA]</scope>
    <source>
        <strain evidence="14 15">PLHSC7-2</strain>
    </source>
</reference>
<evidence type="ECO:0000256" key="7">
    <source>
        <dbReference type="ARBA" id="ARBA00022958"/>
    </source>
</evidence>
<dbReference type="Pfam" id="PF00999">
    <property type="entry name" value="Na_H_Exchanger"/>
    <property type="match status" value="1"/>
</dbReference>
<feature type="transmembrane region" description="Helical" evidence="11">
    <location>
        <begin position="78"/>
        <end position="100"/>
    </location>
</feature>
<dbReference type="GO" id="GO:1902600">
    <property type="term" value="P:proton transmembrane transport"/>
    <property type="evidence" value="ECO:0007669"/>
    <property type="project" value="InterPro"/>
</dbReference>
<feature type="transmembrane region" description="Helical" evidence="11">
    <location>
        <begin position="112"/>
        <end position="131"/>
    </location>
</feature>
<feature type="transmembrane region" description="Helical" evidence="11">
    <location>
        <begin position="294"/>
        <end position="312"/>
    </location>
</feature>
<feature type="transmembrane region" description="Helical" evidence="11">
    <location>
        <begin position="221"/>
        <end position="248"/>
    </location>
</feature>
<dbReference type="PANTHER" id="PTHR46157">
    <property type="entry name" value="K(+) EFFLUX ANTIPORTER 3, CHLOROPLASTIC"/>
    <property type="match status" value="1"/>
</dbReference>
<dbReference type="InterPro" id="IPR006153">
    <property type="entry name" value="Cation/H_exchanger_TM"/>
</dbReference>
<dbReference type="EMBL" id="QZCH01000012">
    <property type="protein sequence ID" value="RJG47635.1"/>
    <property type="molecule type" value="Genomic_DNA"/>
</dbReference>
<evidence type="ECO:0000256" key="10">
    <source>
        <dbReference type="ARBA" id="ARBA00023136"/>
    </source>
</evidence>
<feature type="transmembrane region" description="Helical" evidence="11">
    <location>
        <begin position="324"/>
        <end position="344"/>
    </location>
</feature>
<keyword evidence="4" id="KW-0050">Antiport</keyword>
<dbReference type="InterPro" id="IPR036721">
    <property type="entry name" value="RCK_C_sf"/>
</dbReference>
<dbReference type="GO" id="GO:0015297">
    <property type="term" value="F:antiporter activity"/>
    <property type="evidence" value="ECO:0007669"/>
    <property type="project" value="UniProtKB-KW"/>
</dbReference>
<evidence type="ECO:0000256" key="1">
    <source>
        <dbReference type="ARBA" id="ARBA00004141"/>
    </source>
</evidence>
<dbReference type="GO" id="GO:0005886">
    <property type="term" value="C:plasma membrane"/>
    <property type="evidence" value="ECO:0007669"/>
    <property type="project" value="TreeGrafter"/>
</dbReference>
<keyword evidence="3" id="KW-0813">Transport</keyword>
<evidence type="ECO:0000256" key="11">
    <source>
        <dbReference type="SAM" id="Phobius"/>
    </source>
</evidence>
<keyword evidence="6 11" id="KW-0812">Transmembrane</keyword>
<gene>
    <name evidence="14" type="ORF">D1Z90_10830</name>
</gene>
<evidence type="ECO:0000313" key="14">
    <source>
        <dbReference type="EMBL" id="RJG47635.1"/>
    </source>
</evidence>
<evidence type="ECO:0000256" key="3">
    <source>
        <dbReference type="ARBA" id="ARBA00022448"/>
    </source>
</evidence>
<dbReference type="PROSITE" id="PS51202">
    <property type="entry name" value="RCK_C"/>
    <property type="match status" value="1"/>
</dbReference>
<dbReference type="SUPFAM" id="SSF116726">
    <property type="entry name" value="TrkA C-terminal domain-like"/>
    <property type="match status" value="1"/>
</dbReference>
<organism evidence="14 15">
    <name type="scientific">Motilimonas pumila</name>
    <dbReference type="NCBI Taxonomy" id="2303987"/>
    <lineage>
        <taxon>Bacteria</taxon>
        <taxon>Pseudomonadati</taxon>
        <taxon>Pseudomonadota</taxon>
        <taxon>Gammaproteobacteria</taxon>
        <taxon>Alteromonadales</taxon>
        <taxon>Alteromonadales genera incertae sedis</taxon>
        <taxon>Motilimonas</taxon>
    </lineage>
</organism>
<dbReference type="Pfam" id="PF02254">
    <property type="entry name" value="TrkA_N"/>
    <property type="match status" value="1"/>
</dbReference>
<dbReference type="InterPro" id="IPR003148">
    <property type="entry name" value="RCK_N"/>
</dbReference>
<dbReference type="PROSITE" id="PS51201">
    <property type="entry name" value="RCK_N"/>
    <property type="match status" value="1"/>
</dbReference>
<comment type="subcellular location">
    <subcellularLocation>
        <location evidence="1">Membrane</location>
        <topology evidence="1">Multi-pass membrane protein</topology>
    </subcellularLocation>
</comment>
<keyword evidence="7" id="KW-0630">Potassium</keyword>
<dbReference type="GO" id="GO:0006813">
    <property type="term" value="P:potassium ion transport"/>
    <property type="evidence" value="ECO:0007669"/>
    <property type="project" value="UniProtKB-KW"/>
</dbReference>
<feature type="transmembrane region" description="Helical" evidence="11">
    <location>
        <begin position="53"/>
        <end position="72"/>
    </location>
</feature>
<keyword evidence="9" id="KW-0406">Ion transport</keyword>
<comment type="similarity">
    <text evidence="2">Belongs to the monovalent cation:proton antiporter 2 (CPA2) transporter (TC 2.A.37) family.</text>
</comment>
<dbReference type="GO" id="GO:0008324">
    <property type="term" value="F:monoatomic cation transmembrane transporter activity"/>
    <property type="evidence" value="ECO:0007669"/>
    <property type="project" value="InterPro"/>
</dbReference>
<dbReference type="AlphaFoldDB" id="A0A418YER9"/>
<evidence type="ECO:0000313" key="15">
    <source>
        <dbReference type="Proteomes" id="UP000283255"/>
    </source>
</evidence>
<evidence type="ECO:0000256" key="2">
    <source>
        <dbReference type="ARBA" id="ARBA00005551"/>
    </source>
</evidence>
<dbReference type="Proteomes" id="UP000283255">
    <property type="component" value="Unassembled WGS sequence"/>
</dbReference>
<dbReference type="InterPro" id="IPR036291">
    <property type="entry name" value="NAD(P)-bd_dom_sf"/>
</dbReference>
<feature type="transmembrane region" description="Helical" evidence="11">
    <location>
        <begin position="350"/>
        <end position="373"/>
    </location>
</feature>
<reference evidence="14 15" key="1">
    <citation type="submission" date="2018-09" db="EMBL/GenBank/DDBJ databases">
        <authorList>
            <person name="Wang F."/>
        </authorList>
    </citation>
    <scope>NUCLEOTIDE SEQUENCE [LARGE SCALE GENOMIC DNA]</scope>
    <source>
        <strain evidence="14 15">PLHSC7-2</strain>
    </source>
</reference>
<evidence type="ECO:0000256" key="6">
    <source>
        <dbReference type="ARBA" id="ARBA00022692"/>
    </source>
</evidence>
<keyword evidence="8 11" id="KW-1133">Transmembrane helix</keyword>
<dbReference type="Gene3D" id="1.20.1530.20">
    <property type="match status" value="1"/>
</dbReference>
<dbReference type="Gene3D" id="3.40.50.720">
    <property type="entry name" value="NAD(P)-binding Rossmann-like Domain"/>
    <property type="match status" value="1"/>
</dbReference>
<comment type="caution">
    <text evidence="14">The sequence shown here is derived from an EMBL/GenBank/DDBJ whole genome shotgun (WGS) entry which is preliminary data.</text>
</comment>
<dbReference type="InterPro" id="IPR004771">
    <property type="entry name" value="K/H_exchanger"/>
</dbReference>
<feature type="domain" description="RCK C-terminal" evidence="13">
    <location>
        <begin position="566"/>
        <end position="651"/>
    </location>
</feature>
<evidence type="ECO:0000256" key="9">
    <source>
        <dbReference type="ARBA" id="ARBA00023065"/>
    </source>
</evidence>
<evidence type="ECO:0000259" key="12">
    <source>
        <dbReference type="PROSITE" id="PS51201"/>
    </source>
</evidence>
<dbReference type="InterPro" id="IPR038770">
    <property type="entry name" value="Na+/solute_symporter_sf"/>
</dbReference>
<feature type="transmembrane region" description="Helical" evidence="11">
    <location>
        <begin position="143"/>
        <end position="166"/>
    </location>
</feature>
<evidence type="ECO:0000256" key="4">
    <source>
        <dbReference type="ARBA" id="ARBA00022449"/>
    </source>
</evidence>